<dbReference type="PROSITE" id="PS50977">
    <property type="entry name" value="HTH_TETR_2"/>
    <property type="match status" value="1"/>
</dbReference>
<evidence type="ECO:0000313" key="6">
    <source>
        <dbReference type="EMBL" id="MDA0643598.1"/>
    </source>
</evidence>
<keyword evidence="1" id="KW-0805">Transcription regulation</keyword>
<evidence type="ECO:0000256" key="3">
    <source>
        <dbReference type="ARBA" id="ARBA00023163"/>
    </source>
</evidence>
<dbReference type="PRINTS" id="PR00455">
    <property type="entry name" value="HTHTETR"/>
</dbReference>
<dbReference type="Gene3D" id="1.10.357.10">
    <property type="entry name" value="Tetracycline Repressor, domain 2"/>
    <property type="match status" value="1"/>
</dbReference>
<evidence type="ECO:0000313" key="7">
    <source>
        <dbReference type="Proteomes" id="UP001212498"/>
    </source>
</evidence>
<dbReference type="Gene3D" id="1.10.10.60">
    <property type="entry name" value="Homeodomain-like"/>
    <property type="match status" value="1"/>
</dbReference>
<dbReference type="InterPro" id="IPR011075">
    <property type="entry name" value="TetR_C"/>
</dbReference>
<feature type="domain" description="HTH tetR-type" evidence="5">
    <location>
        <begin position="6"/>
        <end position="66"/>
    </location>
</feature>
<dbReference type="PANTHER" id="PTHR47506:SF1">
    <property type="entry name" value="HTH-TYPE TRANSCRIPTIONAL REGULATOR YJDC"/>
    <property type="match status" value="1"/>
</dbReference>
<name>A0ABT4T259_9ACTN</name>
<evidence type="ECO:0000256" key="1">
    <source>
        <dbReference type="ARBA" id="ARBA00023015"/>
    </source>
</evidence>
<organism evidence="6 7">
    <name type="scientific">Nonomuraea ferruginea</name>
    <dbReference type="NCBI Taxonomy" id="46174"/>
    <lineage>
        <taxon>Bacteria</taxon>
        <taxon>Bacillati</taxon>
        <taxon>Actinomycetota</taxon>
        <taxon>Actinomycetes</taxon>
        <taxon>Streptosporangiales</taxon>
        <taxon>Streptosporangiaceae</taxon>
        <taxon>Nonomuraea</taxon>
    </lineage>
</organism>
<keyword evidence="2 4" id="KW-0238">DNA-binding</keyword>
<dbReference type="InterPro" id="IPR009057">
    <property type="entry name" value="Homeodomain-like_sf"/>
</dbReference>
<dbReference type="Pfam" id="PF16925">
    <property type="entry name" value="TetR_C_13"/>
    <property type="match status" value="1"/>
</dbReference>
<dbReference type="SUPFAM" id="SSF46689">
    <property type="entry name" value="Homeodomain-like"/>
    <property type="match status" value="1"/>
</dbReference>
<dbReference type="PANTHER" id="PTHR47506">
    <property type="entry name" value="TRANSCRIPTIONAL REGULATORY PROTEIN"/>
    <property type="match status" value="1"/>
</dbReference>
<protein>
    <submittedName>
        <fullName evidence="6">TetR/AcrR family transcriptional regulator</fullName>
    </submittedName>
</protein>
<proteinExistence type="predicted"/>
<dbReference type="InterPro" id="IPR001647">
    <property type="entry name" value="HTH_TetR"/>
</dbReference>
<reference evidence="6 7" key="1">
    <citation type="submission" date="2022-11" db="EMBL/GenBank/DDBJ databases">
        <title>Nonomuraea corallina sp. nov., a new species of the genus Nonomuraea isolated from sea side sediment in Thai sea.</title>
        <authorList>
            <person name="Ngamcharungchit C."/>
            <person name="Matsumoto A."/>
            <person name="Suriyachadkun C."/>
            <person name="Panbangred W."/>
            <person name="Inahashi Y."/>
            <person name="Intra B."/>
        </authorList>
    </citation>
    <scope>NUCLEOTIDE SEQUENCE [LARGE SCALE GENOMIC DNA]</scope>
    <source>
        <strain evidence="6 7">DSM 43553</strain>
    </source>
</reference>
<keyword evidence="7" id="KW-1185">Reference proteome</keyword>
<dbReference type="SUPFAM" id="SSF48498">
    <property type="entry name" value="Tetracyclin repressor-like, C-terminal domain"/>
    <property type="match status" value="1"/>
</dbReference>
<evidence type="ECO:0000256" key="2">
    <source>
        <dbReference type="ARBA" id="ARBA00023125"/>
    </source>
</evidence>
<sequence>MARSKEFDPDAALQRALELFWERGYEATSMADLVAHLGIARASIYATFGGKRELYLKALERYLHNMDPAVLDALSQPGPVLPAVRALIRTYAEESGGDDRRGCMVVNAAVELAPRDPAAAAFVEASWSHLETVLTSALTRARAQGELARGKDPRAVARMLLVLMQGMRVLGRTPGGAARLDDAADQALAVLG</sequence>
<feature type="DNA-binding region" description="H-T-H motif" evidence="4">
    <location>
        <begin position="29"/>
        <end position="48"/>
    </location>
</feature>
<accession>A0ABT4T259</accession>
<evidence type="ECO:0000259" key="5">
    <source>
        <dbReference type="PROSITE" id="PS50977"/>
    </source>
</evidence>
<dbReference type="EMBL" id="JAPNUD010000071">
    <property type="protein sequence ID" value="MDA0643598.1"/>
    <property type="molecule type" value="Genomic_DNA"/>
</dbReference>
<dbReference type="RefSeq" id="WP_271277832.1">
    <property type="nucleotide sequence ID" value="NZ_BAABFD010000004.1"/>
</dbReference>
<dbReference type="InterPro" id="IPR036271">
    <property type="entry name" value="Tet_transcr_reg_TetR-rel_C_sf"/>
</dbReference>
<comment type="caution">
    <text evidence="6">The sequence shown here is derived from an EMBL/GenBank/DDBJ whole genome shotgun (WGS) entry which is preliminary data.</text>
</comment>
<dbReference type="Proteomes" id="UP001212498">
    <property type="component" value="Unassembled WGS sequence"/>
</dbReference>
<dbReference type="Pfam" id="PF00440">
    <property type="entry name" value="TetR_N"/>
    <property type="match status" value="1"/>
</dbReference>
<evidence type="ECO:0000256" key="4">
    <source>
        <dbReference type="PROSITE-ProRule" id="PRU00335"/>
    </source>
</evidence>
<gene>
    <name evidence="6" type="ORF">OUY24_23475</name>
</gene>
<keyword evidence="3" id="KW-0804">Transcription</keyword>